<protein>
    <recommendedName>
        <fullName evidence="1">N-acetyltransferase domain-containing protein</fullName>
    </recommendedName>
</protein>
<organism evidence="2 3">
    <name type="scientific">Candidatus Termititenax persephonae</name>
    <dbReference type="NCBI Taxonomy" id="2218525"/>
    <lineage>
        <taxon>Bacteria</taxon>
        <taxon>Bacillati</taxon>
        <taxon>Candidatus Margulisiibacteriota</taxon>
        <taxon>Candidatus Termititenacia</taxon>
        <taxon>Candidatus Termititenacales</taxon>
        <taxon>Candidatus Termititenacaceae</taxon>
        <taxon>Candidatus Termititenax</taxon>
    </lineage>
</organism>
<keyword evidence="3" id="KW-1185">Reference proteome</keyword>
<gene>
    <name evidence="2" type="ORF">NO2_1409</name>
</gene>
<name>A0A388TIA6_9BACT</name>
<comment type="caution">
    <text evidence="2">The sequence shown here is derived from an EMBL/GenBank/DDBJ whole genome shotgun (WGS) entry which is preliminary data.</text>
</comment>
<dbReference type="InterPro" id="IPR016181">
    <property type="entry name" value="Acyl_CoA_acyltransferase"/>
</dbReference>
<dbReference type="InterPro" id="IPR000182">
    <property type="entry name" value="GNAT_dom"/>
</dbReference>
<dbReference type="CDD" id="cd04301">
    <property type="entry name" value="NAT_SF"/>
    <property type="match status" value="1"/>
</dbReference>
<dbReference type="Pfam" id="PF00583">
    <property type="entry name" value="Acetyltransf_1"/>
    <property type="match status" value="1"/>
</dbReference>
<dbReference type="EMBL" id="BGZO01000067">
    <property type="protein sequence ID" value="GBR76937.1"/>
    <property type="molecule type" value="Genomic_DNA"/>
</dbReference>
<sequence length="146" mass="16416">MPIIHSKIIAAEAKVSGPQSIITVLQDYYRECLPGEQACIMNTGYYVYEVSLGDGDIFSSLYINPRSSSGISFMVFGLSGQIDIASLNVFAKRRGKGLGTRLLTPLLRYYRENHFQQITLISSRSAKTFWLKQAERNPDINFNLRG</sequence>
<dbReference type="AlphaFoldDB" id="A0A388TIA6"/>
<proteinExistence type="predicted"/>
<dbReference type="SUPFAM" id="SSF55729">
    <property type="entry name" value="Acyl-CoA N-acyltransferases (Nat)"/>
    <property type="match status" value="1"/>
</dbReference>
<evidence type="ECO:0000259" key="1">
    <source>
        <dbReference type="Pfam" id="PF00583"/>
    </source>
</evidence>
<feature type="domain" description="N-acetyltransferase" evidence="1">
    <location>
        <begin position="81"/>
        <end position="120"/>
    </location>
</feature>
<evidence type="ECO:0000313" key="3">
    <source>
        <dbReference type="Proteomes" id="UP000275925"/>
    </source>
</evidence>
<dbReference type="GO" id="GO:0016747">
    <property type="term" value="F:acyltransferase activity, transferring groups other than amino-acyl groups"/>
    <property type="evidence" value="ECO:0007669"/>
    <property type="project" value="InterPro"/>
</dbReference>
<dbReference type="Gene3D" id="3.40.630.30">
    <property type="match status" value="1"/>
</dbReference>
<accession>A0A388TIA6</accession>
<evidence type="ECO:0000313" key="2">
    <source>
        <dbReference type="EMBL" id="GBR76937.1"/>
    </source>
</evidence>
<dbReference type="Proteomes" id="UP000275925">
    <property type="component" value="Unassembled WGS sequence"/>
</dbReference>
<reference evidence="2 3" key="1">
    <citation type="journal article" date="2019" name="ISME J.">
        <title>Genome analyses of uncultured TG2/ZB3 bacteria in 'Margulisbacteria' specifically attached to ectosymbiotic spirochetes of protists in the termite gut.</title>
        <authorList>
            <person name="Utami Y.D."/>
            <person name="Kuwahara H."/>
            <person name="Igai K."/>
            <person name="Murakami T."/>
            <person name="Sugaya K."/>
            <person name="Morikawa T."/>
            <person name="Nagura Y."/>
            <person name="Yuki M."/>
            <person name="Deevong P."/>
            <person name="Inoue T."/>
            <person name="Kihara K."/>
            <person name="Lo N."/>
            <person name="Yamada A."/>
            <person name="Ohkuma M."/>
            <person name="Hongoh Y."/>
        </authorList>
    </citation>
    <scope>NUCLEOTIDE SEQUENCE [LARGE SCALE GENOMIC DNA]</scope>
    <source>
        <strain evidence="2">NkOx7-02</strain>
    </source>
</reference>